<evidence type="ECO:0000313" key="7">
    <source>
        <dbReference type="Proteomes" id="UP000694521"/>
    </source>
</evidence>
<dbReference type="GO" id="GO:0030951">
    <property type="term" value="P:establishment or maintenance of microtubule cytoskeleton polarity"/>
    <property type="evidence" value="ECO:0007669"/>
    <property type="project" value="InterPro"/>
</dbReference>
<organism evidence="6 7">
    <name type="scientific">Anser cygnoides</name>
    <name type="common">Swan goose</name>
    <dbReference type="NCBI Taxonomy" id="8845"/>
    <lineage>
        <taxon>Eukaryota</taxon>
        <taxon>Metazoa</taxon>
        <taxon>Chordata</taxon>
        <taxon>Craniata</taxon>
        <taxon>Vertebrata</taxon>
        <taxon>Euteleostomi</taxon>
        <taxon>Archelosauria</taxon>
        <taxon>Archosauria</taxon>
        <taxon>Dinosauria</taxon>
        <taxon>Saurischia</taxon>
        <taxon>Theropoda</taxon>
        <taxon>Coelurosauria</taxon>
        <taxon>Aves</taxon>
        <taxon>Neognathae</taxon>
        <taxon>Galloanserae</taxon>
        <taxon>Anseriformes</taxon>
        <taxon>Anatidae</taxon>
        <taxon>Anserinae</taxon>
        <taxon>Anser</taxon>
    </lineage>
</organism>
<dbReference type="GO" id="GO:0046785">
    <property type="term" value="P:microtubule polymerization"/>
    <property type="evidence" value="ECO:0007669"/>
    <property type="project" value="InterPro"/>
</dbReference>
<dbReference type="Pfam" id="PF21041">
    <property type="entry name" value="XMAP215_CLASP_TOG"/>
    <property type="match status" value="1"/>
</dbReference>
<protein>
    <recommendedName>
        <fullName evidence="5">TOG domain-containing protein</fullName>
    </recommendedName>
</protein>
<proteinExistence type="predicted"/>
<dbReference type="InterPro" id="IPR045110">
    <property type="entry name" value="XMAP215"/>
</dbReference>
<evidence type="ECO:0000259" key="5">
    <source>
        <dbReference type="SMART" id="SM01349"/>
    </source>
</evidence>
<evidence type="ECO:0000256" key="1">
    <source>
        <dbReference type="ARBA" id="ARBA00004245"/>
    </source>
</evidence>
<evidence type="ECO:0000256" key="4">
    <source>
        <dbReference type="SAM" id="MobiDB-lite"/>
    </source>
</evidence>
<feature type="domain" description="TOG" evidence="5">
    <location>
        <begin position="683"/>
        <end position="921"/>
    </location>
</feature>
<dbReference type="SMART" id="SM01349">
    <property type="entry name" value="TOG"/>
    <property type="match status" value="3"/>
</dbReference>
<keyword evidence="2" id="KW-0963">Cytoplasm</keyword>
<feature type="domain" description="TOG" evidence="5">
    <location>
        <begin position="328"/>
        <end position="562"/>
    </location>
</feature>
<feature type="domain" description="TOG" evidence="5">
    <location>
        <begin position="77"/>
        <end position="307"/>
    </location>
</feature>
<dbReference type="GO" id="GO:0051010">
    <property type="term" value="F:microtubule plus-end binding"/>
    <property type="evidence" value="ECO:0007669"/>
    <property type="project" value="InterPro"/>
</dbReference>
<reference evidence="6" key="1">
    <citation type="submission" date="2025-08" db="UniProtKB">
        <authorList>
            <consortium name="Ensembl"/>
        </authorList>
    </citation>
    <scope>IDENTIFICATION</scope>
</reference>
<dbReference type="GO" id="GO:0007051">
    <property type="term" value="P:spindle organization"/>
    <property type="evidence" value="ECO:0007669"/>
    <property type="project" value="InterPro"/>
</dbReference>
<reference evidence="6" key="2">
    <citation type="submission" date="2025-09" db="UniProtKB">
        <authorList>
            <consortium name="Ensembl"/>
        </authorList>
    </citation>
    <scope>IDENTIFICATION</scope>
</reference>
<dbReference type="GO" id="GO:0061863">
    <property type="term" value="F:microtubule plus end polymerase"/>
    <property type="evidence" value="ECO:0007669"/>
    <property type="project" value="InterPro"/>
</dbReference>
<dbReference type="PANTHER" id="PTHR12609">
    <property type="entry name" value="MICROTUBULE ASSOCIATED PROTEIN XMAP215"/>
    <property type="match status" value="1"/>
</dbReference>
<feature type="region of interest" description="Disordered" evidence="4">
    <location>
        <begin position="304"/>
        <end position="334"/>
    </location>
</feature>
<dbReference type="Gene3D" id="1.25.10.10">
    <property type="entry name" value="Leucine-rich Repeat Variant"/>
    <property type="match status" value="3"/>
</dbReference>
<dbReference type="GO" id="GO:0005856">
    <property type="term" value="C:cytoskeleton"/>
    <property type="evidence" value="ECO:0007669"/>
    <property type="project" value="UniProtKB-SubCell"/>
</dbReference>
<evidence type="ECO:0000256" key="2">
    <source>
        <dbReference type="ARBA" id="ARBA00022490"/>
    </source>
</evidence>
<evidence type="ECO:0000313" key="6">
    <source>
        <dbReference type="Ensembl" id="ENSACDP00005019781.1"/>
    </source>
</evidence>
<keyword evidence="7" id="KW-1185">Reference proteome</keyword>
<comment type="subcellular location">
    <subcellularLocation>
        <location evidence="1">Cytoplasm</location>
        <location evidence="1">Cytoskeleton</location>
    </subcellularLocation>
</comment>
<dbReference type="Ensembl" id="ENSACDT00005023647.1">
    <property type="protein sequence ID" value="ENSACDP00005019781.1"/>
    <property type="gene ID" value="ENSACDG00005014333.1"/>
</dbReference>
<dbReference type="FunFam" id="1.25.10.10:FF:000068">
    <property type="entry name" value="cytoskeleton-associated protein 5 isoform X1"/>
    <property type="match status" value="1"/>
</dbReference>
<name>A0A8B9EF06_ANSCY</name>
<dbReference type="InterPro" id="IPR048491">
    <property type="entry name" value="XMAP215_CLASP_TOG"/>
</dbReference>
<dbReference type="SUPFAM" id="SSF48371">
    <property type="entry name" value="ARM repeat"/>
    <property type="match status" value="1"/>
</dbReference>
<dbReference type="Pfam" id="PF21040">
    <property type="entry name" value="CEP104-like_TOG"/>
    <property type="match status" value="1"/>
</dbReference>
<dbReference type="FunFam" id="1.25.10.10:FF:000050">
    <property type="entry name" value="Cytoskeleton-associated protein 5 isoform X1"/>
    <property type="match status" value="1"/>
</dbReference>
<feature type="region of interest" description="Disordered" evidence="4">
    <location>
        <begin position="1"/>
        <end position="46"/>
    </location>
</feature>
<dbReference type="InterPro" id="IPR011989">
    <property type="entry name" value="ARM-like"/>
</dbReference>
<sequence>MLPAPMPSPSGSDPPAGRTVAAGDSGGTGTPPQGCGSPRAAPTSQWPALVAGGSWPWKDRAHHQMGRVGSSNMCEPELSEEECKEKVAAVLPETCVQNLESNAWKERISSMETLQKTIREMKKSEIPCQALVRLLSRGCKETKLQVMQKKLHTITLLAQEGDFSRTSAQIVLESVVEMVGDVLCSTSAQGALTAIAEACSLPWTAQTAMALAFSQNNSRIQTKILDWLSKAILEFGFAGMEAKTLINTLRIALAAAQPSVQRSAITLLGVIYLYVGDSLRELMESEKLPLLPQIDAELEKVHGQVPPAPSRANPKPDLGDGTQEDSGDQRRTGAIDISDRITPELLSKLQEEDWNMQKEGLEEVACILRDAKHIQPNLGELPRALRVCLHDPNPSLVQMALRVLQHLSAAMGSNVTQHMKDLGLPLIALFRDSKSSTRAAALAAVNAWAAQLDISQWLGGQDISGELGEGMPFQKQELVRWLAEELPTLRSAPSDLLRCVPLLFSCLQDSNRDVLTASRAALPFFIMHLGFEKMAEATSELKAGARDHVLAILENANASLSAQPTASVESLSGHRTDNITAALPSVPTTPPEATALSSQASAEEPAPKPSRELKQGPKEPTSGEEGMKDTGAAKGKAQAKPTPKDRDKPVHIFIVVPRGKEQRLRDEKDRKVLQWNFTAPNKRYIEQLKAQMSSCVSRSFQVELFHPSFLHQIKALAMMIRHLETEKEGVISCLDLILKWLTLCFFDSNMWVLIKSLEYLNLLLTLLIQEKYQLTENEALSFLPYLVLKMGEPRKVICKLVHTVLKSMCLVYPAKKVFSFLMEGIKFQNAKQQAGCLVEMGYLLEVYGLEVCEPSPSKALKKIAAFLGDKDRAIHNAALNIMVRACKTHGEIVLRIVGDLPEEYMRMLGQTAEQEPGRPRVSQAKHLCEKPQQDSNTGSEGICQQAGGAPSKPEPASSEGGNLNNVVEAPWSLPPRIGQHKGRPVSRKYRHLKLRDIIRLETIPEFQTLPASADTDDTCHNITHTINSLICGIGNSDADTSIQAVEEIEKILRQKNKAEAMAGHVNEFLVASFQPLKLFQKQKESDEKWGKDQIILRCKGVIQAMMFLFQEKKLAQEASMEVLKDVMHNLLTLMLKFLEGDQEEDQKLIQSINVLMRRVLEKSDQTRIFCALLKLLQGSLSAEGSPDKFSDLLAKCLWRTTRLLPSTISTIDLDKILLDVNTLLKSIPKEKLRRCTNELPLRTLKTLLHTLCKLKGVRILDHLSLIEDAAGSEVEAYLRRTVSPAARAGANKTAVGAWGEVPWTAGRVAKQNRQCLPASSRIFVPRRVWGRV</sequence>
<dbReference type="InterPro" id="IPR016024">
    <property type="entry name" value="ARM-type_fold"/>
</dbReference>
<feature type="region of interest" description="Disordered" evidence="4">
    <location>
        <begin position="911"/>
        <end position="984"/>
    </location>
</feature>
<dbReference type="Proteomes" id="UP000694521">
    <property type="component" value="Unplaced"/>
</dbReference>
<accession>A0A8B9EF06</accession>
<feature type="region of interest" description="Disordered" evidence="4">
    <location>
        <begin position="580"/>
        <end position="649"/>
    </location>
</feature>
<keyword evidence="3" id="KW-0206">Cytoskeleton</keyword>
<dbReference type="InterPro" id="IPR034085">
    <property type="entry name" value="TOG"/>
</dbReference>
<feature type="compositionally biased region" description="Basic and acidic residues" evidence="4">
    <location>
        <begin position="605"/>
        <end position="617"/>
    </location>
</feature>
<evidence type="ECO:0000256" key="3">
    <source>
        <dbReference type="ARBA" id="ARBA00023212"/>
    </source>
</evidence>